<protein>
    <submittedName>
        <fullName evidence="1">Uncharacterized protein</fullName>
    </submittedName>
</protein>
<dbReference type="Ensembl" id="ENSCAFT00020034197.1">
    <property type="protein sequence ID" value="ENSCAFP00020029666.1"/>
    <property type="gene ID" value="ENSCAFG00020023137.1"/>
</dbReference>
<evidence type="ECO:0000313" key="1">
    <source>
        <dbReference type="Ensembl" id="ENSCAFP00020029666.1"/>
    </source>
</evidence>
<dbReference type="Proteomes" id="UP000694391">
    <property type="component" value="Unplaced"/>
</dbReference>
<accession>A0A8C0LGR7</accession>
<sequence>MISTLYKIMHALVLANLPTQILTKACKINFTECKFTQCMIKSHRLAFLLISSNSCFVPCVYIKAAQGLKCSLPFFTRLLFFFFFSLQGSLQ</sequence>
<keyword evidence="2" id="KW-1185">Reference proteome</keyword>
<dbReference type="AlphaFoldDB" id="A0A8C0LGR7"/>
<organism evidence="1 2">
    <name type="scientific">Canis lupus dingo</name>
    <name type="common">dingo</name>
    <dbReference type="NCBI Taxonomy" id="286419"/>
    <lineage>
        <taxon>Eukaryota</taxon>
        <taxon>Metazoa</taxon>
        <taxon>Chordata</taxon>
        <taxon>Craniata</taxon>
        <taxon>Vertebrata</taxon>
        <taxon>Euteleostomi</taxon>
        <taxon>Mammalia</taxon>
        <taxon>Eutheria</taxon>
        <taxon>Laurasiatheria</taxon>
        <taxon>Carnivora</taxon>
        <taxon>Caniformia</taxon>
        <taxon>Canidae</taxon>
        <taxon>Canis</taxon>
    </lineage>
</organism>
<reference evidence="1" key="2">
    <citation type="submission" date="2025-09" db="UniProtKB">
        <authorList>
            <consortium name="Ensembl"/>
        </authorList>
    </citation>
    <scope>IDENTIFICATION</scope>
</reference>
<name>A0A8C0LGR7_CANLU</name>
<evidence type="ECO:0000313" key="2">
    <source>
        <dbReference type="Proteomes" id="UP000694391"/>
    </source>
</evidence>
<proteinExistence type="predicted"/>
<dbReference type="GeneTree" id="ENSGT00960000193213"/>
<reference evidence="1" key="1">
    <citation type="submission" date="2025-08" db="UniProtKB">
        <authorList>
            <consortium name="Ensembl"/>
        </authorList>
    </citation>
    <scope>IDENTIFICATION</scope>
</reference>